<feature type="transmembrane region" description="Helical" evidence="11">
    <location>
        <begin position="246"/>
        <end position="268"/>
    </location>
</feature>
<feature type="transmembrane region" description="Helical" evidence="11">
    <location>
        <begin position="336"/>
        <end position="358"/>
    </location>
</feature>
<dbReference type="CDD" id="cd17394">
    <property type="entry name" value="MFS_FucP_like"/>
    <property type="match status" value="1"/>
</dbReference>
<evidence type="ECO:0000256" key="4">
    <source>
        <dbReference type="ARBA" id="ARBA00022448"/>
    </source>
</evidence>
<dbReference type="SUPFAM" id="SSF103473">
    <property type="entry name" value="MFS general substrate transporter"/>
    <property type="match status" value="1"/>
</dbReference>
<feature type="transmembrane region" description="Helical" evidence="11">
    <location>
        <begin position="83"/>
        <end position="103"/>
    </location>
</feature>
<comment type="caution">
    <text evidence="12">The sequence shown here is derived from an EMBL/GenBank/DDBJ whole genome shotgun (WGS) entry which is preliminary data.</text>
</comment>
<dbReference type="InterPro" id="IPR036259">
    <property type="entry name" value="MFS_trans_sf"/>
</dbReference>
<dbReference type="PANTHER" id="PTHR43702">
    <property type="entry name" value="L-FUCOSE-PROTON SYMPORTER"/>
    <property type="match status" value="1"/>
</dbReference>
<feature type="transmembrane region" description="Helical" evidence="11">
    <location>
        <begin position="370"/>
        <end position="387"/>
    </location>
</feature>
<evidence type="ECO:0000256" key="6">
    <source>
        <dbReference type="ARBA" id="ARBA00022519"/>
    </source>
</evidence>
<keyword evidence="13" id="KW-1185">Reference proteome</keyword>
<feature type="transmembrane region" description="Helical" evidence="11">
    <location>
        <begin position="313"/>
        <end position="330"/>
    </location>
</feature>
<keyword evidence="7" id="KW-0762">Sugar transport</keyword>
<feature type="transmembrane region" description="Helical" evidence="11">
    <location>
        <begin position="157"/>
        <end position="178"/>
    </location>
</feature>
<evidence type="ECO:0000313" key="12">
    <source>
        <dbReference type="EMBL" id="MFC5509697.1"/>
    </source>
</evidence>
<gene>
    <name evidence="12" type="ORF">ACFPOU_00990</name>
</gene>
<dbReference type="NCBIfam" id="TIGR01272">
    <property type="entry name" value="gluP"/>
    <property type="match status" value="1"/>
</dbReference>
<sequence>MHIDSPSAAATHGVPANAASLQTFVFALFFIFGGITSLNDVIIPKLKDLFTLTYAQAMLVQSAFFAAYFIVSIPAAAIVRRIGYMRTAVVGLLTMTAGCLLFIPASSSGVFATFLVALFVLASGITIVQVVANPLISLLGAPATAHSRLTFAQAFNALGTTVFPYVGAILILGSLATVDPASLSGAALDAYRADETRVVVQTYIGLAIALVGVAALVWHNRRKLIETPAPEASMLRAFELLGQQRFAFGALCIFLYVGAEVAIGSLIVNYLMEANVLGLDAEAAGKHVPLYWGGAMVGRFVGAALLRMFSPGKVLACAAAVTIALLLVSANTTGMVSGWSLLLVGLFNSIMFPTIFSLACEGLGERAAEGSGLICMAIVGGAIVPLLTGHAADAVGLKMALAVPVLCYALILCFGVYARRPRLA</sequence>
<dbReference type="InterPro" id="IPR005964">
    <property type="entry name" value="Glc/Gal_transptr_bac"/>
</dbReference>
<keyword evidence="5" id="KW-1003">Cell membrane</keyword>
<dbReference type="EMBL" id="JBHSMS010000004">
    <property type="protein sequence ID" value="MFC5509697.1"/>
    <property type="molecule type" value="Genomic_DNA"/>
</dbReference>
<reference evidence="13" key="1">
    <citation type="journal article" date="2019" name="Int. J. Syst. Evol. Microbiol.">
        <title>The Global Catalogue of Microorganisms (GCM) 10K type strain sequencing project: providing services to taxonomists for standard genome sequencing and annotation.</title>
        <authorList>
            <consortium name="The Broad Institute Genomics Platform"/>
            <consortium name="The Broad Institute Genome Sequencing Center for Infectious Disease"/>
            <person name="Wu L."/>
            <person name="Ma J."/>
        </authorList>
    </citation>
    <scope>NUCLEOTIDE SEQUENCE [LARGE SCALE GENOMIC DNA]</scope>
    <source>
        <strain evidence="13">CCUG 38813</strain>
    </source>
</reference>
<evidence type="ECO:0000256" key="8">
    <source>
        <dbReference type="ARBA" id="ARBA00022692"/>
    </source>
</evidence>
<proteinExistence type="inferred from homology"/>
<feature type="transmembrane region" description="Helical" evidence="11">
    <location>
        <begin position="49"/>
        <end position="71"/>
    </location>
</feature>
<keyword evidence="9 11" id="KW-1133">Transmembrane helix</keyword>
<keyword evidence="10 11" id="KW-0472">Membrane</keyword>
<feature type="transmembrane region" description="Helical" evidence="11">
    <location>
        <begin position="198"/>
        <end position="218"/>
    </location>
</feature>
<dbReference type="Proteomes" id="UP001596031">
    <property type="component" value="Unassembled WGS sequence"/>
</dbReference>
<feature type="transmembrane region" description="Helical" evidence="11">
    <location>
        <begin position="21"/>
        <end position="43"/>
    </location>
</feature>
<dbReference type="Pfam" id="PF07690">
    <property type="entry name" value="MFS_1"/>
    <property type="match status" value="1"/>
</dbReference>
<organism evidence="12 13">
    <name type="scientific">Massilia jejuensis</name>
    <dbReference type="NCBI Taxonomy" id="648894"/>
    <lineage>
        <taxon>Bacteria</taxon>
        <taxon>Pseudomonadati</taxon>
        <taxon>Pseudomonadota</taxon>
        <taxon>Betaproteobacteria</taxon>
        <taxon>Burkholderiales</taxon>
        <taxon>Oxalobacteraceae</taxon>
        <taxon>Telluria group</taxon>
        <taxon>Massilia</taxon>
    </lineage>
</organism>
<feature type="transmembrane region" description="Helical" evidence="11">
    <location>
        <begin position="399"/>
        <end position="418"/>
    </location>
</feature>
<comment type="subcellular location">
    <subcellularLocation>
        <location evidence="2">Cell inner membrane</location>
        <topology evidence="2">Multi-pass membrane protein</topology>
    </subcellularLocation>
</comment>
<comment type="function">
    <text evidence="1">Intake of glucose and galactose.</text>
</comment>
<keyword evidence="6" id="KW-0997">Cell inner membrane</keyword>
<evidence type="ECO:0000313" key="13">
    <source>
        <dbReference type="Proteomes" id="UP001596031"/>
    </source>
</evidence>
<evidence type="ECO:0000256" key="5">
    <source>
        <dbReference type="ARBA" id="ARBA00022475"/>
    </source>
</evidence>
<dbReference type="Gene3D" id="1.20.1250.20">
    <property type="entry name" value="MFS general substrate transporter like domains"/>
    <property type="match status" value="2"/>
</dbReference>
<evidence type="ECO:0000256" key="9">
    <source>
        <dbReference type="ARBA" id="ARBA00022989"/>
    </source>
</evidence>
<comment type="similarity">
    <text evidence="3">Belongs to the major facilitator superfamily. FHS transporter (TC 2.A.1.7) family.</text>
</comment>
<dbReference type="RefSeq" id="WP_379715810.1">
    <property type="nucleotide sequence ID" value="NZ_JBHSMS010000004.1"/>
</dbReference>
<evidence type="ECO:0000256" key="1">
    <source>
        <dbReference type="ARBA" id="ARBA00003321"/>
    </source>
</evidence>
<dbReference type="PANTHER" id="PTHR43702:SF3">
    <property type="entry name" value="PROTEIN TSGA"/>
    <property type="match status" value="1"/>
</dbReference>
<evidence type="ECO:0000256" key="11">
    <source>
        <dbReference type="SAM" id="Phobius"/>
    </source>
</evidence>
<evidence type="ECO:0000256" key="3">
    <source>
        <dbReference type="ARBA" id="ARBA00009120"/>
    </source>
</evidence>
<feature type="transmembrane region" description="Helical" evidence="11">
    <location>
        <begin position="109"/>
        <end position="136"/>
    </location>
</feature>
<dbReference type="InterPro" id="IPR050375">
    <property type="entry name" value="MFS_TsgA-like"/>
</dbReference>
<keyword evidence="4" id="KW-0813">Transport</keyword>
<accession>A0ABW0PCY8</accession>
<dbReference type="InterPro" id="IPR011701">
    <property type="entry name" value="MFS"/>
</dbReference>
<name>A0ABW0PCY8_9BURK</name>
<protein>
    <submittedName>
        <fullName evidence="12">Sugar MFS transporter</fullName>
    </submittedName>
</protein>
<feature type="transmembrane region" description="Helical" evidence="11">
    <location>
        <begin position="288"/>
        <end position="306"/>
    </location>
</feature>
<evidence type="ECO:0000256" key="10">
    <source>
        <dbReference type="ARBA" id="ARBA00023136"/>
    </source>
</evidence>
<evidence type="ECO:0000256" key="7">
    <source>
        <dbReference type="ARBA" id="ARBA00022597"/>
    </source>
</evidence>
<keyword evidence="8 11" id="KW-0812">Transmembrane</keyword>
<evidence type="ECO:0000256" key="2">
    <source>
        <dbReference type="ARBA" id="ARBA00004429"/>
    </source>
</evidence>